<evidence type="ECO:0000256" key="2">
    <source>
        <dbReference type="ARBA" id="ARBA00008156"/>
    </source>
</evidence>
<evidence type="ECO:0000256" key="3">
    <source>
        <dbReference type="ARBA" id="ARBA00023002"/>
    </source>
</evidence>
<feature type="domain" description="Pyrrolo-quinoline quinone repeat" evidence="4">
    <location>
        <begin position="847"/>
        <end position="994"/>
    </location>
</feature>
<evidence type="ECO:0000313" key="5">
    <source>
        <dbReference type="EMBL" id="CAK9265130.1"/>
    </source>
</evidence>
<accession>A0ABP0WE56</accession>
<dbReference type="Pfam" id="PF13360">
    <property type="entry name" value="PQQ_2"/>
    <property type="match status" value="4"/>
</dbReference>
<dbReference type="InterPro" id="IPR002372">
    <property type="entry name" value="PQQ_rpt_dom"/>
</dbReference>
<evidence type="ECO:0000313" key="6">
    <source>
        <dbReference type="Proteomes" id="UP001497444"/>
    </source>
</evidence>
<dbReference type="InterPro" id="IPR018391">
    <property type="entry name" value="PQQ_b-propeller_rpt"/>
</dbReference>
<feature type="domain" description="Pyrrolo-quinoline quinone repeat" evidence="4">
    <location>
        <begin position="378"/>
        <end position="510"/>
    </location>
</feature>
<comment type="cofactor">
    <cofactor evidence="1">
        <name>pyrroloquinoline quinone</name>
        <dbReference type="ChEBI" id="CHEBI:58442"/>
    </cofactor>
</comment>
<dbReference type="SMART" id="SM00564">
    <property type="entry name" value="PQQ"/>
    <property type="match status" value="13"/>
</dbReference>
<keyword evidence="3" id="KW-0560">Oxidoreductase</keyword>
<name>A0ABP0WE56_9BRYO</name>
<dbReference type="EMBL" id="OZ020112">
    <property type="protein sequence ID" value="CAK9265130.1"/>
    <property type="molecule type" value="Genomic_DNA"/>
</dbReference>
<dbReference type="Proteomes" id="UP001497444">
    <property type="component" value="Chromosome 17"/>
</dbReference>
<proteinExistence type="inferred from homology"/>
<feature type="domain" description="Pyrrolo-quinoline quinone repeat" evidence="4">
    <location>
        <begin position="546"/>
        <end position="786"/>
    </location>
</feature>
<gene>
    <name evidence="5" type="ORF">CSSPJE1EN1_LOCUS10608</name>
</gene>
<dbReference type="Gene3D" id="2.140.10.10">
    <property type="entry name" value="Quinoprotein alcohol dehydrogenase-like superfamily"/>
    <property type="match status" value="2"/>
</dbReference>
<comment type="similarity">
    <text evidence="2">Belongs to the bacterial PQQ dehydrogenase family.</text>
</comment>
<reference evidence="5" key="1">
    <citation type="submission" date="2024-02" db="EMBL/GenBank/DDBJ databases">
        <authorList>
            <consortium name="ELIXIR-Norway"/>
            <consortium name="Elixir Norway"/>
        </authorList>
    </citation>
    <scope>NUCLEOTIDE SEQUENCE</scope>
</reference>
<evidence type="ECO:0000259" key="4">
    <source>
        <dbReference type="Pfam" id="PF13360"/>
    </source>
</evidence>
<keyword evidence="6" id="KW-1185">Reference proteome</keyword>
<protein>
    <recommendedName>
        <fullName evidence="4">Pyrrolo-quinoline quinone repeat domain-containing protein</fullName>
    </recommendedName>
</protein>
<sequence>MAMVYLVDQSQLCSLCVPQKVLITSHFILLFCTRSHNLITSQGGQWPNHGGGIQNRREAFYERKINPKVVSKLAKKWQFVTGHNVTATPSVSSDGVVYFPSSNGFLYALYAKTGDVIWQKNLTKLTKSPTTIFSRTTPVITKDLLLVAIYGPALMLALDRNTGDIVWSTLLDSHILALLTMSGTVYESSFFVGTSSLEEDLGITDPNCCNFQGSFVKIDLRTGVIKWRTIVLPNNHGNKKLYSGAGIWGSSPPIDVHRKLVYFATGNLYTAPSDIEQCEANRLKQKNPVVPDPCIKPDDHSESILALDLDNGTITWSHHLGAYDTWNVYCALVKQPSPNCPPIPGPDADFGEAPLLHTILDDNVHPGSTQDVVIAGQKNGIVWALDRDDGQIVWATVAGPAGFAGGATWGLATDGQRVYTNIVNSNRLNFTLLPSHEVTIGGGWVALDANNGSILWSTAAPNSSIALGPVTVANGVVFVTAYGVPYGALLALEATSGEVLWQYNASSSLAGGVSWPNHGGGIQNRREAFYERKINPKVVSKLTKKWQFVTWYNVTATPSVSSDGVVYFPSSNGFLYAVCAKTGDAIWQKNLTKLTQSPTTVFSRTTPVITKDLLLVPIYGPALMLAMDRNTGDIVWSTLLDSHILAVLTMSGTVYKRWFFVGTSSLEENLGITNPNCCNFQGSFVKIDLRTGVIKWRTIVLPDNHGNKKLYSGAGIWGSSPPIDVHRKLVYFATGNLYTVPSDIEQCETNRLKQKNPVVPDPCIKPDDHSESILALDLDNGTIIWSHHLGAYDTWNVYCALVKQPSPNCPPIPGPDADFGEAPLLHTILDDNVHPGSTQDVVIAGQKNGIVWALDRDDGHIVWATVAGTGGSTGGASWGSATDGQRVYTNIVNNDRLNFTLLPSHEVTIGDGWVALDANNGSILWSTAAPNSSIAYGPVTVANGVVFVTAYGVPYGALLALEATSGEVLWQFNASSSLAGGVSVVNGCVYLGEGSTETGKLSAPISVGGSHADAFCV</sequence>
<dbReference type="SUPFAM" id="SSF50998">
    <property type="entry name" value="Quinoprotein alcohol dehydrogenase-like"/>
    <property type="match status" value="2"/>
</dbReference>
<dbReference type="InterPro" id="IPR011047">
    <property type="entry name" value="Quinoprotein_ADH-like_sf"/>
</dbReference>
<dbReference type="PANTHER" id="PTHR32303">
    <property type="entry name" value="QUINOPROTEIN ALCOHOL DEHYDROGENASE (CYTOCHROME C)"/>
    <property type="match status" value="1"/>
</dbReference>
<evidence type="ECO:0000256" key="1">
    <source>
        <dbReference type="ARBA" id="ARBA00001931"/>
    </source>
</evidence>
<organism evidence="5 6">
    <name type="scientific">Sphagnum jensenii</name>
    <dbReference type="NCBI Taxonomy" id="128206"/>
    <lineage>
        <taxon>Eukaryota</taxon>
        <taxon>Viridiplantae</taxon>
        <taxon>Streptophyta</taxon>
        <taxon>Embryophyta</taxon>
        <taxon>Bryophyta</taxon>
        <taxon>Sphagnophytina</taxon>
        <taxon>Sphagnopsida</taxon>
        <taxon>Sphagnales</taxon>
        <taxon>Sphagnaceae</taxon>
        <taxon>Sphagnum</taxon>
    </lineage>
</organism>
<dbReference type="PANTHER" id="PTHR32303:SF10">
    <property type="entry name" value="OUTER MEMBRANE PROTEIN ASSEMBLY FACTOR BAMB"/>
    <property type="match status" value="1"/>
</dbReference>
<feature type="domain" description="Pyrrolo-quinoline quinone repeat" evidence="4">
    <location>
        <begin position="77"/>
        <end position="317"/>
    </location>
</feature>